<organism evidence="1 2">
    <name type="scientific">Dermacentor silvarum</name>
    <name type="common">Tick</name>
    <dbReference type="NCBI Taxonomy" id="543639"/>
    <lineage>
        <taxon>Eukaryota</taxon>
        <taxon>Metazoa</taxon>
        <taxon>Ecdysozoa</taxon>
        <taxon>Arthropoda</taxon>
        <taxon>Chelicerata</taxon>
        <taxon>Arachnida</taxon>
        <taxon>Acari</taxon>
        <taxon>Parasitiformes</taxon>
        <taxon>Ixodida</taxon>
        <taxon>Ixodoidea</taxon>
        <taxon>Ixodidae</taxon>
        <taxon>Rhipicephalinae</taxon>
        <taxon>Dermacentor</taxon>
    </lineage>
</organism>
<gene>
    <name evidence="1" type="ORF">HPB49_003837</name>
</gene>
<reference evidence="1" key="1">
    <citation type="submission" date="2020-05" db="EMBL/GenBank/DDBJ databases">
        <title>Large-scale comparative analyses of tick genomes elucidate their genetic diversity and vector capacities.</title>
        <authorList>
            <person name="Jia N."/>
            <person name="Wang J."/>
            <person name="Shi W."/>
            <person name="Du L."/>
            <person name="Sun Y."/>
            <person name="Zhan W."/>
            <person name="Jiang J."/>
            <person name="Wang Q."/>
            <person name="Zhang B."/>
            <person name="Ji P."/>
            <person name="Sakyi L.B."/>
            <person name="Cui X."/>
            <person name="Yuan T."/>
            <person name="Jiang B."/>
            <person name="Yang W."/>
            <person name="Lam T.T.-Y."/>
            <person name="Chang Q."/>
            <person name="Ding S."/>
            <person name="Wang X."/>
            <person name="Zhu J."/>
            <person name="Ruan X."/>
            <person name="Zhao L."/>
            <person name="Wei J."/>
            <person name="Que T."/>
            <person name="Du C."/>
            <person name="Cheng J."/>
            <person name="Dai P."/>
            <person name="Han X."/>
            <person name="Huang E."/>
            <person name="Gao Y."/>
            <person name="Liu J."/>
            <person name="Shao H."/>
            <person name="Ye R."/>
            <person name="Li L."/>
            <person name="Wei W."/>
            <person name="Wang X."/>
            <person name="Wang C."/>
            <person name="Yang T."/>
            <person name="Huo Q."/>
            <person name="Li W."/>
            <person name="Guo W."/>
            <person name="Chen H."/>
            <person name="Zhou L."/>
            <person name="Ni X."/>
            <person name="Tian J."/>
            <person name="Zhou Y."/>
            <person name="Sheng Y."/>
            <person name="Liu T."/>
            <person name="Pan Y."/>
            <person name="Xia L."/>
            <person name="Li J."/>
            <person name="Zhao F."/>
            <person name="Cao W."/>
        </authorList>
    </citation>
    <scope>NUCLEOTIDE SEQUENCE</scope>
    <source>
        <strain evidence="1">Dsil-2018</strain>
    </source>
</reference>
<evidence type="ECO:0000313" key="1">
    <source>
        <dbReference type="EMBL" id="KAH7970326.1"/>
    </source>
</evidence>
<name>A0ACB8DI80_DERSI</name>
<dbReference type="Proteomes" id="UP000821865">
    <property type="component" value="Chromosome 11"/>
</dbReference>
<accession>A0ACB8DI80</accession>
<dbReference type="EMBL" id="CM023480">
    <property type="protein sequence ID" value="KAH7970326.1"/>
    <property type="molecule type" value="Genomic_DNA"/>
</dbReference>
<protein>
    <submittedName>
        <fullName evidence="1">Uncharacterized protein</fullName>
    </submittedName>
</protein>
<proteinExistence type="predicted"/>
<comment type="caution">
    <text evidence="1">The sequence shown here is derived from an EMBL/GenBank/DDBJ whole genome shotgun (WGS) entry which is preliminary data.</text>
</comment>
<evidence type="ECO:0000313" key="2">
    <source>
        <dbReference type="Proteomes" id="UP000821865"/>
    </source>
</evidence>
<sequence length="88" mass="10059">MTNLRSPMAEVLHARMMGNSTTVIITFSGNRVPLYSYYYDAEYRCNIHKPREQLSSPWVIERTFAQPQINLGVLRAGLSTPPKTMIAR</sequence>
<keyword evidence="2" id="KW-1185">Reference proteome</keyword>